<reference evidence="4" key="3">
    <citation type="submission" date="2022-09" db="EMBL/GenBank/DDBJ databases">
        <title>Complete genome sequence of Vulcanisaeta souniana.</title>
        <authorList>
            <person name="Kato S."/>
            <person name="Itoh T."/>
            <person name="Ohkuma M."/>
        </authorList>
    </citation>
    <scope>NUCLEOTIDE SEQUENCE [LARGE SCALE GENOMIC DNA]</scope>
    <source>
        <strain evidence="4">JCM 11219</strain>
    </source>
</reference>
<reference evidence="2" key="1">
    <citation type="journal article" date="2014" name="Int. J. Syst. Evol. Microbiol.">
        <title>Complete genome sequence of Corynebacterium casei LMG S-19264T (=DSM 44701T), isolated from a smear-ripened cheese.</title>
        <authorList>
            <consortium name="US DOE Joint Genome Institute (JGI-PGF)"/>
            <person name="Walter F."/>
            <person name="Albersmeier A."/>
            <person name="Kalinowski J."/>
            <person name="Ruckert C."/>
        </authorList>
    </citation>
    <scope>NUCLEOTIDE SEQUENCE</scope>
    <source>
        <strain evidence="2">JCM 11219</strain>
    </source>
</reference>
<dbReference type="Proteomes" id="UP000657075">
    <property type="component" value="Unassembled WGS sequence"/>
</dbReference>
<organism evidence="2 3">
    <name type="scientific">Vulcanisaeta souniana JCM 11219</name>
    <dbReference type="NCBI Taxonomy" id="1293586"/>
    <lineage>
        <taxon>Archaea</taxon>
        <taxon>Thermoproteota</taxon>
        <taxon>Thermoprotei</taxon>
        <taxon>Thermoproteales</taxon>
        <taxon>Thermoproteaceae</taxon>
        <taxon>Vulcanisaeta</taxon>
    </lineage>
</organism>
<evidence type="ECO:0000313" key="4">
    <source>
        <dbReference type="Proteomes" id="UP001060771"/>
    </source>
</evidence>
<proteinExistence type="predicted"/>
<dbReference type="RefSeq" id="WP_188602238.1">
    <property type="nucleotide sequence ID" value="NZ_AP026830.1"/>
</dbReference>
<evidence type="ECO:0000313" key="2">
    <source>
        <dbReference type="EMBL" id="GGI67748.1"/>
    </source>
</evidence>
<keyword evidence="4" id="KW-1185">Reference proteome</keyword>
<dbReference type="Proteomes" id="UP001060771">
    <property type="component" value="Chromosome"/>
</dbReference>
<gene>
    <name evidence="2" type="ORF">GCM10007112_00940</name>
    <name evidence="1" type="ORF">Vsou_12140</name>
</gene>
<dbReference type="EMBL" id="AP026830">
    <property type="protein sequence ID" value="BDR92121.1"/>
    <property type="molecule type" value="Genomic_DNA"/>
</dbReference>
<protein>
    <recommendedName>
        <fullName evidence="5">Transposase</fullName>
    </recommendedName>
</protein>
<dbReference type="GeneID" id="76206759"/>
<dbReference type="AlphaFoldDB" id="A0A830E6G2"/>
<dbReference type="OrthoDB" id="33968at2157"/>
<evidence type="ECO:0000313" key="3">
    <source>
        <dbReference type="Proteomes" id="UP000657075"/>
    </source>
</evidence>
<reference evidence="2" key="2">
    <citation type="submission" date="2020-09" db="EMBL/GenBank/DDBJ databases">
        <authorList>
            <person name="Sun Q."/>
            <person name="Ohkuma M."/>
        </authorList>
    </citation>
    <scope>NUCLEOTIDE SEQUENCE</scope>
    <source>
        <strain evidence="2">JCM 11219</strain>
    </source>
</reference>
<name>A0A830E6G2_9CREN</name>
<sequence>MDVGFGELIRIIRWQMSKGMGRSLDELTLGDRVFKCPRRGLIIDRDLNAGINILRHGVESRPYYLWSSTNTRGFSPRARRGNKTGNLTIQGWVAHLRRCGVSINIIRGIIRCD</sequence>
<evidence type="ECO:0000313" key="1">
    <source>
        <dbReference type="EMBL" id="BDR92121.1"/>
    </source>
</evidence>
<accession>A0A830E6G2</accession>
<reference evidence="1" key="4">
    <citation type="journal article" date="2023" name="Microbiol. Resour. Announc.">
        <title>Complete Genome Sequence of Vulcanisaeta souniana Strain IC-059, a Hyperthermophilic Archaeon Isolated from Hot Spring Water in Japan.</title>
        <authorList>
            <person name="Kato S."/>
            <person name="Itoh T."/>
            <person name="Wu L."/>
            <person name="Ma J."/>
            <person name="Ohkuma M."/>
        </authorList>
    </citation>
    <scope>NUCLEOTIDE SEQUENCE</scope>
    <source>
        <strain evidence="1">JCM 11219</strain>
    </source>
</reference>
<evidence type="ECO:0008006" key="5">
    <source>
        <dbReference type="Google" id="ProtNLM"/>
    </source>
</evidence>
<dbReference type="EMBL" id="BMNM01000001">
    <property type="protein sequence ID" value="GGI67748.1"/>
    <property type="molecule type" value="Genomic_DNA"/>
</dbReference>